<protein>
    <submittedName>
        <fullName evidence="2">Uncharacterized protein</fullName>
    </submittedName>
</protein>
<dbReference type="EMBL" id="QCYY01002998">
    <property type="protein sequence ID" value="ROT66045.1"/>
    <property type="molecule type" value="Genomic_DNA"/>
</dbReference>
<feature type="compositionally biased region" description="Pro residues" evidence="1">
    <location>
        <begin position="237"/>
        <end position="252"/>
    </location>
</feature>
<gene>
    <name evidence="2" type="ORF">C7M84_015976</name>
</gene>
<reference evidence="2 3" key="2">
    <citation type="submission" date="2019-01" db="EMBL/GenBank/DDBJ databases">
        <title>The decoding of complex shrimp genome reveals the adaptation for benthos swimmer, frequently molting mechanism and breeding impact on genome.</title>
        <authorList>
            <person name="Sun Y."/>
            <person name="Gao Y."/>
            <person name="Yu Y."/>
        </authorList>
    </citation>
    <scope>NUCLEOTIDE SEQUENCE [LARGE SCALE GENOMIC DNA]</scope>
    <source>
        <tissue evidence="2">Muscle</tissue>
    </source>
</reference>
<dbReference type="AlphaFoldDB" id="A0A3R7NT65"/>
<proteinExistence type="predicted"/>
<name>A0A3R7NT65_PENVA</name>
<evidence type="ECO:0000313" key="2">
    <source>
        <dbReference type="EMBL" id="ROT66045.1"/>
    </source>
</evidence>
<keyword evidence="3" id="KW-1185">Reference proteome</keyword>
<comment type="caution">
    <text evidence="2">The sequence shown here is derived from an EMBL/GenBank/DDBJ whole genome shotgun (WGS) entry which is preliminary data.</text>
</comment>
<sequence length="395" mass="42186">MHNHQPDRLSNRLVPSLGSGALFRGLLLDWLLPPPPRRLVLASSSTALSLASSSTAFSPASSSTLLPASSSTAPFPLSLLTLLSSYVPSSSTGSFPAFLLDGSSGLSSSTALFPASSLERLLPASLLDGCLPASPRRLLSRLLLDGSSPLLLDGSFPPSLPRRLLPRLLLDGSFPPPLDGCPPALLLDCSSPPPPRRSFRLLLDALASRLLLDAPSRAPLDAPPASSSTALRAPPRRLLPPPLDGSFPPPPRTARARRLRGRRSLRLGTGSGRRRRCVNASASTMQEQIAVSRPDGRQKGRGSCNYAAPEASSFAGVRGHNSVLQKEVFYRRHLRDGSGASQPRPRPSSLGRLALRRTSFRQGHQTKWSLPSLWPPTRPHCRSAARVTAEEEAVS</sequence>
<reference evidence="2 3" key="1">
    <citation type="submission" date="2018-04" db="EMBL/GenBank/DDBJ databases">
        <authorList>
            <person name="Zhang X."/>
            <person name="Yuan J."/>
            <person name="Li F."/>
            <person name="Xiang J."/>
        </authorList>
    </citation>
    <scope>NUCLEOTIDE SEQUENCE [LARGE SCALE GENOMIC DNA]</scope>
    <source>
        <tissue evidence="2">Muscle</tissue>
    </source>
</reference>
<evidence type="ECO:0000313" key="3">
    <source>
        <dbReference type="Proteomes" id="UP000283509"/>
    </source>
</evidence>
<feature type="compositionally biased region" description="Basic residues" evidence="1">
    <location>
        <begin position="254"/>
        <end position="265"/>
    </location>
</feature>
<evidence type="ECO:0000256" key="1">
    <source>
        <dbReference type="SAM" id="MobiDB-lite"/>
    </source>
</evidence>
<feature type="region of interest" description="Disordered" evidence="1">
    <location>
        <begin position="357"/>
        <end position="395"/>
    </location>
</feature>
<dbReference type="Proteomes" id="UP000283509">
    <property type="component" value="Unassembled WGS sequence"/>
</dbReference>
<feature type="region of interest" description="Disordered" evidence="1">
    <location>
        <begin position="216"/>
        <end position="283"/>
    </location>
</feature>
<accession>A0A3R7NT65</accession>
<organism evidence="2 3">
    <name type="scientific">Penaeus vannamei</name>
    <name type="common">Whiteleg shrimp</name>
    <name type="synonym">Litopenaeus vannamei</name>
    <dbReference type="NCBI Taxonomy" id="6689"/>
    <lineage>
        <taxon>Eukaryota</taxon>
        <taxon>Metazoa</taxon>
        <taxon>Ecdysozoa</taxon>
        <taxon>Arthropoda</taxon>
        <taxon>Crustacea</taxon>
        <taxon>Multicrustacea</taxon>
        <taxon>Malacostraca</taxon>
        <taxon>Eumalacostraca</taxon>
        <taxon>Eucarida</taxon>
        <taxon>Decapoda</taxon>
        <taxon>Dendrobranchiata</taxon>
        <taxon>Penaeoidea</taxon>
        <taxon>Penaeidae</taxon>
        <taxon>Penaeus</taxon>
    </lineage>
</organism>
<feature type="compositionally biased region" description="Polar residues" evidence="1">
    <location>
        <begin position="360"/>
        <end position="369"/>
    </location>
</feature>